<dbReference type="Gene3D" id="2.40.37.10">
    <property type="entry name" value="Lyase, Ornithine Decarboxylase, Chain A, domain 1"/>
    <property type="match status" value="1"/>
</dbReference>
<dbReference type="GO" id="GO:0005829">
    <property type="term" value="C:cytosol"/>
    <property type="evidence" value="ECO:0007669"/>
    <property type="project" value="TreeGrafter"/>
</dbReference>
<organism evidence="9 10">
    <name type="scientific">Hydrogenispora ethanolica</name>
    <dbReference type="NCBI Taxonomy" id="1082276"/>
    <lineage>
        <taxon>Bacteria</taxon>
        <taxon>Bacillati</taxon>
        <taxon>Bacillota</taxon>
        <taxon>Hydrogenispora</taxon>
    </lineage>
</organism>
<name>A0A4R1R8Y3_HYDET</name>
<dbReference type="Gene3D" id="3.20.20.10">
    <property type="entry name" value="Alanine racemase"/>
    <property type="match status" value="1"/>
</dbReference>
<dbReference type="InterPro" id="IPR020622">
    <property type="entry name" value="Ala_racemase_pyridoxalP-BS"/>
</dbReference>
<evidence type="ECO:0000313" key="10">
    <source>
        <dbReference type="Proteomes" id="UP000295008"/>
    </source>
</evidence>
<evidence type="ECO:0000313" key="9">
    <source>
        <dbReference type="EMBL" id="TCL61842.1"/>
    </source>
</evidence>
<dbReference type="SMART" id="SM01005">
    <property type="entry name" value="Ala_racemase_C"/>
    <property type="match status" value="1"/>
</dbReference>
<dbReference type="Pfam" id="PF00842">
    <property type="entry name" value="Ala_racemase_C"/>
    <property type="match status" value="1"/>
</dbReference>
<comment type="cofactor">
    <cofactor evidence="2 5 6">
        <name>pyridoxal 5'-phosphate</name>
        <dbReference type="ChEBI" id="CHEBI:597326"/>
    </cofactor>
</comment>
<evidence type="ECO:0000256" key="6">
    <source>
        <dbReference type="PIRSR" id="PIRSR600821-50"/>
    </source>
</evidence>
<feature type="active site" description="Proton acceptor; specific for L-alanine" evidence="5">
    <location>
        <position position="270"/>
    </location>
</feature>
<feature type="binding site" evidence="5 7">
    <location>
        <position position="318"/>
    </location>
    <ligand>
        <name>substrate</name>
    </ligand>
</feature>
<evidence type="ECO:0000256" key="7">
    <source>
        <dbReference type="PIRSR" id="PIRSR600821-52"/>
    </source>
</evidence>
<dbReference type="HAMAP" id="MF_01201">
    <property type="entry name" value="Ala_racemase"/>
    <property type="match status" value="1"/>
</dbReference>
<evidence type="ECO:0000256" key="2">
    <source>
        <dbReference type="ARBA" id="ARBA00001933"/>
    </source>
</evidence>
<dbReference type="InterPro" id="IPR029066">
    <property type="entry name" value="PLP-binding_barrel"/>
</dbReference>
<dbReference type="GO" id="GO:0030632">
    <property type="term" value="P:D-alanine biosynthetic process"/>
    <property type="evidence" value="ECO:0007669"/>
    <property type="project" value="UniProtKB-UniRule"/>
</dbReference>
<dbReference type="InterPro" id="IPR009006">
    <property type="entry name" value="Ala_racemase/Decarboxylase_C"/>
</dbReference>
<dbReference type="PROSITE" id="PS00395">
    <property type="entry name" value="ALANINE_RACEMASE"/>
    <property type="match status" value="1"/>
</dbReference>
<dbReference type="RefSeq" id="WP_243663040.1">
    <property type="nucleotide sequence ID" value="NZ_SLUN01000031.1"/>
</dbReference>
<dbReference type="GO" id="GO:0030170">
    <property type="term" value="F:pyridoxal phosphate binding"/>
    <property type="evidence" value="ECO:0007669"/>
    <property type="project" value="UniProtKB-UniRule"/>
</dbReference>
<dbReference type="NCBIfam" id="TIGR00492">
    <property type="entry name" value="alr"/>
    <property type="match status" value="1"/>
</dbReference>
<dbReference type="Pfam" id="PF01168">
    <property type="entry name" value="Ala_racemase_N"/>
    <property type="match status" value="1"/>
</dbReference>
<feature type="binding site" evidence="5 7">
    <location>
        <position position="140"/>
    </location>
    <ligand>
        <name>substrate</name>
    </ligand>
</feature>
<comment type="similarity">
    <text evidence="5">Belongs to the alanine racemase family.</text>
</comment>
<dbReference type="SUPFAM" id="SSF50621">
    <property type="entry name" value="Alanine racemase C-terminal domain-like"/>
    <property type="match status" value="1"/>
</dbReference>
<dbReference type="Proteomes" id="UP000295008">
    <property type="component" value="Unassembled WGS sequence"/>
</dbReference>
<dbReference type="UniPathway" id="UPA00042">
    <property type="reaction ID" value="UER00497"/>
</dbReference>
<dbReference type="CDD" id="cd00430">
    <property type="entry name" value="PLPDE_III_AR"/>
    <property type="match status" value="1"/>
</dbReference>
<proteinExistence type="inferred from homology"/>
<dbReference type="InterPro" id="IPR001608">
    <property type="entry name" value="Ala_racemase_N"/>
</dbReference>
<keyword evidence="4 5" id="KW-0413">Isomerase</keyword>
<evidence type="ECO:0000256" key="3">
    <source>
        <dbReference type="ARBA" id="ARBA00022898"/>
    </source>
</evidence>
<gene>
    <name evidence="9" type="ORF">EDC14_103111</name>
</gene>
<evidence type="ECO:0000256" key="1">
    <source>
        <dbReference type="ARBA" id="ARBA00000316"/>
    </source>
</evidence>
<dbReference type="InterPro" id="IPR000821">
    <property type="entry name" value="Ala_racemase"/>
</dbReference>
<comment type="pathway">
    <text evidence="5">Amino-acid biosynthesis; D-alanine biosynthesis; D-alanine from L-alanine: step 1/1.</text>
</comment>
<dbReference type="PANTHER" id="PTHR30511:SF0">
    <property type="entry name" value="ALANINE RACEMASE, CATABOLIC-RELATED"/>
    <property type="match status" value="1"/>
</dbReference>
<dbReference type="AlphaFoldDB" id="A0A4R1R8Y3"/>
<evidence type="ECO:0000256" key="4">
    <source>
        <dbReference type="ARBA" id="ARBA00023235"/>
    </source>
</evidence>
<feature type="active site" description="Proton acceptor; specific for D-alanine" evidence="5">
    <location>
        <position position="42"/>
    </location>
</feature>
<dbReference type="GO" id="GO:0009252">
    <property type="term" value="P:peptidoglycan biosynthetic process"/>
    <property type="evidence" value="ECO:0007669"/>
    <property type="project" value="TreeGrafter"/>
</dbReference>
<dbReference type="SUPFAM" id="SSF51419">
    <property type="entry name" value="PLP-binding barrel"/>
    <property type="match status" value="1"/>
</dbReference>
<comment type="catalytic activity">
    <reaction evidence="1 5">
        <text>L-alanine = D-alanine</text>
        <dbReference type="Rhea" id="RHEA:20249"/>
        <dbReference type="ChEBI" id="CHEBI:57416"/>
        <dbReference type="ChEBI" id="CHEBI:57972"/>
        <dbReference type="EC" id="5.1.1.1"/>
    </reaction>
</comment>
<accession>A0A4R1R8Y3</accession>
<comment type="caution">
    <text evidence="9">The sequence shown here is derived from an EMBL/GenBank/DDBJ whole genome shotgun (WGS) entry which is preliminary data.</text>
</comment>
<dbReference type="GO" id="GO:0008784">
    <property type="term" value="F:alanine racemase activity"/>
    <property type="evidence" value="ECO:0007669"/>
    <property type="project" value="UniProtKB-UniRule"/>
</dbReference>
<dbReference type="FunFam" id="3.20.20.10:FF:000002">
    <property type="entry name" value="Alanine racemase"/>
    <property type="match status" value="1"/>
</dbReference>
<sequence length="384" mass="41244">MSRYHQRIRPVWAEIDLAAIRHNMGAIKKLVGPAVEVMAVVKAEAYGHGAVPVARAALEAGATWLGVSLPEEGVALRQAGLDAPILIFSPLQADQAPEVVAHDLTPCVCWLEAVTALSGEAVRAGKEAAVHVKVDTGMGRVGVRPGEAAEFIGALRRMPGIKVGGVFSHLATADERDKSYARLQIDNFTRMAAELEQQGLLPPKAHLANSAGVMELPQAYFNLVRPGIIMYGLYPSDEVDKSKIRLEPAFSLKAQISFVKRVPSGTGISYGQRYHTGRETTIATIPIGYADGWTRLLTHKAQALVNGKKYPIVGTICMDQCMIDVGDEPVAIGQEVVLIGTQNGATISVDDVAAQLGTINYEIICMISDRVPRIYRDGSSDAQN</sequence>
<reference evidence="9 10" key="1">
    <citation type="submission" date="2019-03" db="EMBL/GenBank/DDBJ databases">
        <title>Genomic Encyclopedia of Type Strains, Phase IV (KMG-IV): sequencing the most valuable type-strain genomes for metagenomic binning, comparative biology and taxonomic classification.</title>
        <authorList>
            <person name="Goeker M."/>
        </authorList>
    </citation>
    <scope>NUCLEOTIDE SEQUENCE [LARGE SCALE GENOMIC DNA]</scope>
    <source>
        <strain evidence="9 10">LX-B</strain>
    </source>
</reference>
<dbReference type="EMBL" id="SLUN01000031">
    <property type="protein sequence ID" value="TCL61842.1"/>
    <property type="molecule type" value="Genomic_DNA"/>
</dbReference>
<keyword evidence="3 5" id="KW-0663">Pyridoxal phosphate</keyword>
<keyword evidence="10" id="KW-1185">Reference proteome</keyword>
<dbReference type="InterPro" id="IPR011079">
    <property type="entry name" value="Ala_racemase_C"/>
</dbReference>
<dbReference type="EC" id="5.1.1.1" evidence="5"/>
<evidence type="ECO:0000256" key="5">
    <source>
        <dbReference type="HAMAP-Rule" id="MF_01201"/>
    </source>
</evidence>
<feature type="modified residue" description="N6-(pyridoxal phosphate)lysine" evidence="5 6">
    <location>
        <position position="42"/>
    </location>
</feature>
<protein>
    <recommendedName>
        <fullName evidence="5">Alanine racemase</fullName>
        <ecNumber evidence="5">5.1.1.1</ecNumber>
    </recommendedName>
</protein>
<feature type="domain" description="Alanine racemase C-terminal" evidence="8">
    <location>
        <begin position="249"/>
        <end position="376"/>
    </location>
</feature>
<evidence type="ECO:0000259" key="8">
    <source>
        <dbReference type="SMART" id="SM01005"/>
    </source>
</evidence>
<dbReference type="PANTHER" id="PTHR30511">
    <property type="entry name" value="ALANINE RACEMASE"/>
    <property type="match status" value="1"/>
</dbReference>
<dbReference type="PRINTS" id="PR00992">
    <property type="entry name" value="ALARACEMASE"/>
</dbReference>
<comment type="function">
    <text evidence="5">Catalyzes the interconversion of L-alanine and D-alanine. May also act on other amino acids.</text>
</comment>
<dbReference type="FunFam" id="2.40.37.10:FF:000006">
    <property type="entry name" value="Alanine racemase"/>
    <property type="match status" value="1"/>
</dbReference>